<organism evidence="8 9">
    <name type="scientific">Tricholomella constricta</name>
    <dbReference type="NCBI Taxonomy" id="117010"/>
    <lineage>
        <taxon>Eukaryota</taxon>
        <taxon>Fungi</taxon>
        <taxon>Dikarya</taxon>
        <taxon>Basidiomycota</taxon>
        <taxon>Agaricomycotina</taxon>
        <taxon>Agaricomycetes</taxon>
        <taxon>Agaricomycetidae</taxon>
        <taxon>Agaricales</taxon>
        <taxon>Tricholomatineae</taxon>
        <taxon>Lyophyllaceae</taxon>
        <taxon>Tricholomella</taxon>
    </lineage>
</organism>
<accession>A0A8H5M9A1</accession>
<evidence type="ECO:0000313" key="9">
    <source>
        <dbReference type="Proteomes" id="UP000565441"/>
    </source>
</evidence>
<feature type="region of interest" description="Disordered" evidence="5">
    <location>
        <begin position="773"/>
        <end position="821"/>
    </location>
</feature>
<evidence type="ECO:0000259" key="7">
    <source>
        <dbReference type="PROSITE" id="PS50222"/>
    </source>
</evidence>
<reference evidence="8 9" key="1">
    <citation type="journal article" date="2020" name="ISME J.">
        <title>Uncovering the hidden diversity of litter-decomposition mechanisms in mushroom-forming fungi.</title>
        <authorList>
            <person name="Floudas D."/>
            <person name="Bentzer J."/>
            <person name="Ahren D."/>
            <person name="Johansson T."/>
            <person name="Persson P."/>
            <person name="Tunlid A."/>
        </authorList>
    </citation>
    <scope>NUCLEOTIDE SEQUENCE [LARGE SCALE GENOMIC DNA]</scope>
    <source>
        <strain evidence="8 9">CBS 661.87</strain>
    </source>
</reference>
<dbReference type="PANTHER" id="PTHR31323:SF15">
    <property type="entry name" value="MECHANOSENSITIVE ION CHANNEL PROTEIN MSY1"/>
    <property type="match status" value="1"/>
</dbReference>
<dbReference type="PANTHER" id="PTHR31323">
    <property type="entry name" value="MECHANOSENSITIVE ION CHANNEL PROTEIN MSY2"/>
    <property type="match status" value="1"/>
</dbReference>
<feature type="domain" description="EF-hand" evidence="7">
    <location>
        <begin position="423"/>
        <end position="458"/>
    </location>
</feature>
<dbReference type="InterPro" id="IPR006685">
    <property type="entry name" value="MscS_channel_2nd"/>
</dbReference>
<dbReference type="InterPro" id="IPR002048">
    <property type="entry name" value="EF_hand_dom"/>
</dbReference>
<feature type="transmembrane region" description="Helical" evidence="6">
    <location>
        <begin position="264"/>
        <end position="285"/>
    </location>
</feature>
<feature type="compositionally biased region" description="Polar residues" evidence="5">
    <location>
        <begin position="21"/>
        <end position="31"/>
    </location>
</feature>
<evidence type="ECO:0000256" key="1">
    <source>
        <dbReference type="ARBA" id="ARBA00004370"/>
    </source>
</evidence>
<evidence type="ECO:0000313" key="8">
    <source>
        <dbReference type="EMBL" id="KAF5386075.1"/>
    </source>
</evidence>
<feature type="transmembrane region" description="Helical" evidence="6">
    <location>
        <begin position="479"/>
        <end position="504"/>
    </location>
</feature>
<dbReference type="GO" id="GO:0006874">
    <property type="term" value="P:intracellular calcium ion homeostasis"/>
    <property type="evidence" value="ECO:0007669"/>
    <property type="project" value="TreeGrafter"/>
</dbReference>
<evidence type="ECO:0000256" key="4">
    <source>
        <dbReference type="ARBA" id="ARBA00023136"/>
    </source>
</evidence>
<feature type="compositionally biased region" description="Polar residues" evidence="5">
    <location>
        <begin position="40"/>
        <end position="57"/>
    </location>
</feature>
<dbReference type="GO" id="GO:0005262">
    <property type="term" value="F:calcium channel activity"/>
    <property type="evidence" value="ECO:0007669"/>
    <property type="project" value="TreeGrafter"/>
</dbReference>
<feature type="transmembrane region" description="Helical" evidence="6">
    <location>
        <begin position="176"/>
        <end position="203"/>
    </location>
</feature>
<proteinExistence type="predicted"/>
<dbReference type="PROSITE" id="PS50222">
    <property type="entry name" value="EF_HAND_2"/>
    <property type="match status" value="1"/>
</dbReference>
<keyword evidence="4 6" id="KW-0472">Membrane</keyword>
<name>A0A8H5M9A1_9AGAR</name>
<dbReference type="SUPFAM" id="SSF50182">
    <property type="entry name" value="Sm-like ribonucleoproteins"/>
    <property type="match status" value="1"/>
</dbReference>
<evidence type="ECO:0000256" key="3">
    <source>
        <dbReference type="ARBA" id="ARBA00022989"/>
    </source>
</evidence>
<comment type="subcellular location">
    <subcellularLocation>
        <location evidence="1">Membrane</location>
    </subcellularLocation>
</comment>
<dbReference type="GO" id="GO:0016020">
    <property type="term" value="C:membrane"/>
    <property type="evidence" value="ECO:0007669"/>
    <property type="project" value="UniProtKB-SubCell"/>
</dbReference>
<dbReference type="InterPro" id="IPR058650">
    <property type="entry name" value="Msy1/2-like"/>
</dbReference>
<sequence>MHHSRAQPSHDGYYQVGLQDPQYNSPSTMSYPPTRPQLERQISSNSTMPLSQEQPHNPQVAFAGPYDAEQGQSPAGQGPYPSKSRSSSWDLLAGIKKIEHSYEEFDSRNASQVHLIRADGDIPKSKFFRFYNYLLNVSIVTRWILFIVPVLGIVWIPGILSLTTFPDATVLGVRLLWWSIWLSVAWGGWWAALAVSLVIPPILRSTIGVVAVGTRRYIEWMQALHRYIALFAWTLAIWISWGPLIDNRQKPGTGEKSIRASDTAARLLFAFFLCSAVLLFEKFSIQWIAGKFHERSYAERIADQKFAVRSLVTLYRNSSDIPGRSDTLHDGPTKRGSVNPKRFFKKFRQGIRMAATTTTTALGNVASEIAGSSVLQPNSPQAMVKTALESANKSRLLARRLFYSFARPGAEYLLISDIERFFETPGEAEHVFTLFDKDVNGDASRDEVEMACLEFHREQLSIENSMRDLDSAVGRLDNILISVYVIVSIIIIAVALEAQLVALVTGAGTLILGLSWLIGGSLQEVLTSIIFLFIKHPFDVGDRVNINKETYTVKEIRLLSTVFLDSNSALVQAPNNLLNTMFIQNYRRSPQASLISRVHEASFCSSWIKMSETFTFDVSYATTFEDLEKLRDNMLAFVKSERRDYQPAFDVSVKDFPEQEKMTLTADIKYKSNGQQGALKAKRRNKWICALKTALAELEIYGPKGNPNSPPSTTRYTKVPYEEIKAKEFQDAQDVPLSPGVPLKGWQLTDNNAVIVDDSNDVFGEQDELYLTSPRRNLSEGPGGMRHRPSGPDVVASMPRPAVAASSSGSRTDVIEMTPRH</sequence>
<dbReference type="AlphaFoldDB" id="A0A8H5M9A1"/>
<evidence type="ECO:0000256" key="5">
    <source>
        <dbReference type="SAM" id="MobiDB-lite"/>
    </source>
</evidence>
<dbReference type="Pfam" id="PF25886">
    <property type="entry name" value="Msy1"/>
    <property type="match status" value="1"/>
</dbReference>
<dbReference type="EMBL" id="JAACJP010000003">
    <property type="protein sequence ID" value="KAF5386075.1"/>
    <property type="molecule type" value="Genomic_DNA"/>
</dbReference>
<feature type="transmembrane region" description="Helical" evidence="6">
    <location>
        <begin position="224"/>
        <end position="244"/>
    </location>
</feature>
<dbReference type="InterPro" id="IPR023408">
    <property type="entry name" value="MscS_beta-dom_sf"/>
</dbReference>
<dbReference type="GO" id="GO:0005509">
    <property type="term" value="F:calcium ion binding"/>
    <property type="evidence" value="ECO:0007669"/>
    <property type="project" value="InterPro"/>
</dbReference>
<feature type="transmembrane region" description="Helical" evidence="6">
    <location>
        <begin position="133"/>
        <end position="156"/>
    </location>
</feature>
<dbReference type="OrthoDB" id="544685at2759"/>
<keyword evidence="3 6" id="KW-1133">Transmembrane helix</keyword>
<dbReference type="InterPro" id="IPR010920">
    <property type="entry name" value="LSM_dom_sf"/>
</dbReference>
<evidence type="ECO:0000256" key="6">
    <source>
        <dbReference type="SAM" id="Phobius"/>
    </source>
</evidence>
<gene>
    <name evidence="8" type="ORF">D9615_002569</name>
</gene>
<comment type="caution">
    <text evidence="8">The sequence shown here is derived from an EMBL/GenBank/DDBJ whole genome shotgun (WGS) entry which is preliminary data.</text>
</comment>
<keyword evidence="9" id="KW-1185">Reference proteome</keyword>
<feature type="transmembrane region" description="Helical" evidence="6">
    <location>
        <begin position="510"/>
        <end position="534"/>
    </location>
</feature>
<dbReference type="Pfam" id="PF00924">
    <property type="entry name" value="MS_channel_2nd"/>
    <property type="match status" value="1"/>
</dbReference>
<protein>
    <recommendedName>
        <fullName evidence="7">EF-hand domain-containing protein</fullName>
    </recommendedName>
</protein>
<feature type="region of interest" description="Disordered" evidence="5">
    <location>
        <begin position="1"/>
        <end position="85"/>
    </location>
</feature>
<dbReference type="Gene3D" id="2.30.30.60">
    <property type="match status" value="1"/>
</dbReference>
<dbReference type="Proteomes" id="UP000565441">
    <property type="component" value="Unassembled WGS sequence"/>
</dbReference>
<evidence type="ECO:0000256" key="2">
    <source>
        <dbReference type="ARBA" id="ARBA00022692"/>
    </source>
</evidence>
<keyword evidence="2 6" id="KW-0812">Transmembrane</keyword>